<dbReference type="RefSeq" id="WP_369172836.1">
    <property type="nucleotide sequence ID" value="NZ_CP163439.1"/>
</dbReference>
<protein>
    <submittedName>
        <fullName evidence="1">DUF5988 family protein</fullName>
    </submittedName>
</protein>
<sequence>MDNGPLVALEGGPEGLPSVCRVEDAVLADRERVVIAYCGRNEHFARTGETRRLADGEVPLFRWSYGTVIAE</sequence>
<reference evidence="1" key="1">
    <citation type="submission" date="2024-07" db="EMBL/GenBank/DDBJ databases">
        <authorList>
            <person name="Yu S.T."/>
        </authorList>
    </citation>
    <scope>NUCLEOTIDE SEQUENCE</scope>
    <source>
        <strain evidence="1">R28</strain>
    </source>
</reference>
<gene>
    <name evidence="1" type="ORF">AB5J49_34915</name>
</gene>
<proteinExistence type="predicted"/>
<name>A0AB39Q494_9ACTN</name>
<dbReference type="AlphaFoldDB" id="A0AB39Q494"/>
<evidence type="ECO:0000313" key="1">
    <source>
        <dbReference type="EMBL" id="XDQ38130.1"/>
    </source>
</evidence>
<dbReference type="InterPro" id="IPR046030">
    <property type="entry name" value="DUF5988"/>
</dbReference>
<dbReference type="EMBL" id="CP163439">
    <property type="protein sequence ID" value="XDQ38130.1"/>
    <property type="molecule type" value="Genomic_DNA"/>
</dbReference>
<accession>A0AB39Q494</accession>
<dbReference type="Pfam" id="PF19450">
    <property type="entry name" value="DUF5988"/>
    <property type="match status" value="1"/>
</dbReference>
<organism evidence="1">
    <name type="scientific">Streptomyces sp. R28</name>
    <dbReference type="NCBI Taxonomy" id="3238628"/>
    <lineage>
        <taxon>Bacteria</taxon>
        <taxon>Bacillati</taxon>
        <taxon>Actinomycetota</taxon>
        <taxon>Actinomycetes</taxon>
        <taxon>Kitasatosporales</taxon>
        <taxon>Streptomycetaceae</taxon>
        <taxon>Streptomyces</taxon>
    </lineage>
</organism>